<feature type="region of interest" description="Disordered" evidence="1">
    <location>
        <begin position="168"/>
        <end position="224"/>
    </location>
</feature>
<dbReference type="Proteomes" id="UP000092993">
    <property type="component" value="Unassembled WGS sequence"/>
</dbReference>
<name>A0A1C7M165_GRIFR</name>
<protein>
    <submittedName>
        <fullName evidence="2">Uncharacterized protein</fullName>
    </submittedName>
</protein>
<reference evidence="2 3" key="1">
    <citation type="submission" date="2016-03" db="EMBL/GenBank/DDBJ databases">
        <title>Whole genome sequencing of Grifola frondosa 9006-11.</title>
        <authorList>
            <person name="Min B."/>
            <person name="Park H."/>
            <person name="Kim J.-G."/>
            <person name="Cho H."/>
            <person name="Oh Y.-L."/>
            <person name="Kong W.-S."/>
            <person name="Choi I.-G."/>
        </authorList>
    </citation>
    <scope>NUCLEOTIDE SEQUENCE [LARGE SCALE GENOMIC DNA]</scope>
    <source>
        <strain evidence="2 3">9006-11</strain>
    </source>
</reference>
<dbReference type="AlphaFoldDB" id="A0A1C7M165"/>
<keyword evidence="3" id="KW-1185">Reference proteome</keyword>
<accession>A0A1C7M165</accession>
<organism evidence="2 3">
    <name type="scientific">Grifola frondosa</name>
    <name type="common">Maitake</name>
    <name type="synonym">Polyporus frondosus</name>
    <dbReference type="NCBI Taxonomy" id="5627"/>
    <lineage>
        <taxon>Eukaryota</taxon>
        <taxon>Fungi</taxon>
        <taxon>Dikarya</taxon>
        <taxon>Basidiomycota</taxon>
        <taxon>Agaricomycotina</taxon>
        <taxon>Agaricomycetes</taxon>
        <taxon>Polyporales</taxon>
        <taxon>Grifolaceae</taxon>
        <taxon>Grifola</taxon>
    </lineage>
</organism>
<dbReference type="EMBL" id="LUGG01000013">
    <property type="protein sequence ID" value="OBZ70675.1"/>
    <property type="molecule type" value="Genomic_DNA"/>
</dbReference>
<evidence type="ECO:0000256" key="1">
    <source>
        <dbReference type="SAM" id="MobiDB-lite"/>
    </source>
</evidence>
<gene>
    <name evidence="2" type="ORF">A0H81_09462</name>
</gene>
<comment type="caution">
    <text evidence="2">The sequence shown here is derived from an EMBL/GenBank/DDBJ whole genome shotgun (WGS) entry which is preliminary data.</text>
</comment>
<sequence length="427" mass="46485">MRDSWDVSQLDGFSRIAQICGSISYLASDPSLHTMTKDPTAACSIYSQKVPPFKCTQISSALYAFAQGQLQLQYPDITDSAASPSSLSDLGCYDLYEQPFYDDRSSAVPFGEASVAESYPGQCDYIVSSSVHAIPEHAISTKYYELRDPNSYIDNTVLVEPWSNPSLTPSNLIPPHPGTNTPRPGASKAREGSTSTVRSYPYHTRPKQRRNGGDPGGRSGPWHSHIAQEAESPSIGLKHLEDLLSIPRYDDHIKVEDVMKTPIVPSQHTFPFASEAKRELLNELREVATWEPTTADLVARSAIAVSHGPLALPSRNCPGTSNQQLIIDVARRRCAATGRVHGSVADVEEELQAQYGSLPDRRTPADLLLLFTGNAPRGNRNASTPPHAIVACAFVTWAPFTPSLGLLSSRFVRSSSPRANTLSETGH</sequence>
<evidence type="ECO:0000313" key="2">
    <source>
        <dbReference type="EMBL" id="OBZ70675.1"/>
    </source>
</evidence>
<proteinExistence type="predicted"/>
<evidence type="ECO:0000313" key="3">
    <source>
        <dbReference type="Proteomes" id="UP000092993"/>
    </source>
</evidence>